<evidence type="ECO:0000256" key="7">
    <source>
        <dbReference type="ARBA" id="ARBA00022619"/>
    </source>
</evidence>
<feature type="domain" description="Lumazine-binding" evidence="12">
    <location>
        <begin position="1"/>
        <end position="96"/>
    </location>
</feature>
<dbReference type="SUPFAM" id="SSF63380">
    <property type="entry name" value="Riboflavin synthase domain-like"/>
    <property type="match status" value="2"/>
</dbReference>
<dbReference type="InterPro" id="IPR023366">
    <property type="entry name" value="ATP_synth_asu-like_sf"/>
</dbReference>
<evidence type="ECO:0000256" key="9">
    <source>
        <dbReference type="ARBA" id="ARBA00022737"/>
    </source>
</evidence>
<keyword evidence="14" id="KW-1185">Reference proteome</keyword>
<dbReference type="InterPro" id="IPR017938">
    <property type="entry name" value="Riboflavin_synthase-like_b-brl"/>
</dbReference>
<keyword evidence="7" id="KW-0686">Riboflavin biosynthesis</keyword>
<dbReference type="PANTHER" id="PTHR21098:SF12">
    <property type="entry name" value="RIBOFLAVIN SYNTHASE"/>
    <property type="match status" value="1"/>
</dbReference>
<comment type="caution">
    <text evidence="13">The sequence shown here is derived from an EMBL/GenBank/DDBJ whole genome shotgun (WGS) entry which is preliminary data.</text>
</comment>
<feature type="domain" description="Lumazine-binding" evidence="12">
    <location>
        <begin position="97"/>
        <end position="193"/>
    </location>
</feature>
<dbReference type="InterPro" id="IPR026017">
    <property type="entry name" value="Lumazine-bd_dom"/>
</dbReference>
<evidence type="ECO:0000259" key="12">
    <source>
        <dbReference type="PROSITE" id="PS51177"/>
    </source>
</evidence>
<dbReference type="NCBIfam" id="NF006767">
    <property type="entry name" value="PRK09289.1"/>
    <property type="match status" value="1"/>
</dbReference>
<keyword evidence="9" id="KW-0677">Repeat</keyword>
<dbReference type="GO" id="GO:0009231">
    <property type="term" value="P:riboflavin biosynthetic process"/>
    <property type="evidence" value="ECO:0007669"/>
    <property type="project" value="UniProtKB-KW"/>
</dbReference>
<dbReference type="Gene3D" id="2.40.30.20">
    <property type="match status" value="2"/>
</dbReference>
<dbReference type="FunFam" id="2.40.30.20:FF:000004">
    <property type="entry name" value="Riboflavin synthase, alpha subunit"/>
    <property type="match status" value="1"/>
</dbReference>
<dbReference type="NCBIfam" id="TIGR00187">
    <property type="entry name" value="ribE"/>
    <property type="match status" value="1"/>
</dbReference>
<dbReference type="PROSITE" id="PS51177">
    <property type="entry name" value="LUMAZINE_BIND"/>
    <property type="match status" value="2"/>
</dbReference>
<evidence type="ECO:0000256" key="3">
    <source>
        <dbReference type="ARBA" id="ARBA00004887"/>
    </source>
</evidence>
<dbReference type="NCBIfam" id="NF009566">
    <property type="entry name" value="PRK13020.1"/>
    <property type="match status" value="1"/>
</dbReference>
<sequence>MFTGIVEETGTIKKIEKGTSSGRLTIEADKVLQGSEIGDSIAVNGVCLTITGMSGHLFTADVMAETIRRSNLGTLSSGSRVNLERAMAADGRFGGHIVSGHIDGTGVITEYTREENAIWVTITCDKKLLKYIIEKGSITIDGISLTVAYVDDRCFKVSIIPHTAEETTLIRRQTGAVVNLENDVIGKYVDKLLHFKDKEEPDAGKKVDMNFLAENGFL</sequence>
<dbReference type="InterPro" id="IPR001783">
    <property type="entry name" value="Lumazine-bd"/>
</dbReference>
<evidence type="ECO:0000256" key="10">
    <source>
        <dbReference type="NCBIfam" id="TIGR00187"/>
    </source>
</evidence>
<dbReference type="Proteomes" id="UP000615234">
    <property type="component" value="Unassembled WGS sequence"/>
</dbReference>
<evidence type="ECO:0000256" key="4">
    <source>
        <dbReference type="ARBA" id="ARBA00011233"/>
    </source>
</evidence>
<keyword evidence="8 13" id="KW-0808">Transferase</keyword>
<evidence type="ECO:0000256" key="11">
    <source>
        <dbReference type="PROSITE-ProRule" id="PRU00524"/>
    </source>
</evidence>
<evidence type="ECO:0000313" key="14">
    <source>
        <dbReference type="Proteomes" id="UP000615234"/>
    </source>
</evidence>
<dbReference type="EMBL" id="JACOOX010000004">
    <property type="protein sequence ID" value="MBC5662805.1"/>
    <property type="molecule type" value="Genomic_DNA"/>
</dbReference>
<reference evidence="13 14" key="1">
    <citation type="submission" date="2020-08" db="EMBL/GenBank/DDBJ databases">
        <title>Genome public.</title>
        <authorList>
            <person name="Liu C."/>
            <person name="Sun Q."/>
        </authorList>
    </citation>
    <scope>NUCLEOTIDE SEQUENCE [LARGE SCALE GENOMIC DNA]</scope>
    <source>
        <strain evidence="13 14">NSJ-10</strain>
    </source>
</reference>
<evidence type="ECO:0000256" key="6">
    <source>
        <dbReference type="ARBA" id="ARBA00013950"/>
    </source>
</evidence>
<proteinExistence type="predicted"/>
<comment type="subunit">
    <text evidence="4">Homotrimer.</text>
</comment>
<name>A0A8I0AIQ7_9FIRM</name>
<evidence type="ECO:0000256" key="8">
    <source>
        <dbReference type="ARBA" id="ARBA00022679"/>
    </source>
</evidence>
<gene>
    <name evidence="13" type="ORF">H8S09_07860</name>
</gene>
<dbReference type="PANTHER" id="PTHR21098">
    <property type="entry name" value="RIBOFLAVIN SYNTHASE ALPHA CHAIN"/>
    <property type="match status" value="1"/>
</dbReference>
<evidence type="ECO:0000256" key="2">
    <source>
        <dbReference type="ARBA" id="ARBA00002803"/>
    </source>
</evidence>
<dbReference type="AlphaFoldDB" id="A0A8I0AIQ7"/>
<organism evidence="13 14">
    <name type="scientific">Coprococcus hominis</name>
    <name type="common">ex Liu et al. 2022</name>
    <dbReference type="NCBI Taxonomy" id="2763039"/>
    <lineage>
        <taxon>Bacteria</taxon>
        <taxon>Bacillati</taxon>
        <taxon>Bacillota</taxon>
        <taxon>Clostridia</taxon>
        <taxon>Lachnospirales</taxon>
        <taxon>Lachnospiraceae</taxon>
        <taxon>Coprococcus</taxon>
    </lineage>
</organism>
<dbReference type="FunFam" id="2.40.30.20:FF:000003">
    <property type="entry name" value="Riboflavin synthase, alpha subunit"/>
    <property type="match status" value="1"/>
</dbReference>
<protein>
    <recommendedName>
        <fullName evidence="6 10">Riboflavin synthase</fullName>
        <ecNumber evidence="5 10">2.5.1.9</ecNumber>
    </recommendedName>
</protein>
<comment type="catalytic activity">
    <reaction evidence="1">
        <text>2 6,7-dimethyl-8-(1-D-ribityl)lumazine + H(+) = 5-amino-6-(D-ribitylamino)uracil + riboflavin</text>
        <dbReference type="Rhea" id="RHEA:20772"/>
        <dbReference type="ChEBI" id="CHEBI:15378"/>
        <dbReference type="ChEBI" id="CHEBI:15934"/>
        <dbReference type="ChEBI" id="CHEBI:57986"/>
        <dbReference type="ChEBI" id="CHEBI:58201"/>
        <dbReference type="EC" id="2.5.1.9"/>
    </reaction>
</comment>
<evidence type="ECO:0000313" key="13">
    <source>
        <dbReference type="EMBL" id="MBC5662805.1"/>
    </source>
</evidence>
<accession>A0A8I0AIQ7</accession>
<dbReference type="EC" id="2.5.1.9" evidence="5 10"/>
<dbReference type="Pfam" id="PF00677">
    <property type="entry name" value="Lum_binding"/>
    <property type="match status" value="2"/>
</dbReference>
<evidence type="ECO:0000256" key="5">
    <source>
        <dbReference type="ARBA" id="ARBA00012827"/>
    </source>
</evidence>
<dbReference type="GO" id="GO:0004746">
    <property type="term" value="F:riboflavin synthase activity"/>
    <property type="evidence" value="ECO:0007669"/>
    <property type="project" value="UniProtKB-UniRule"/>
</dbReference>
<dbReference type="RefSeq" id="WP_021944370.1">
    <property type="nucleotide sequence ID" value="NZ_JACOOX010000004.1"/>
</dbReference>
<feature type="repeat" description="Lumazine-binding" evidence="11">
    <location>
        <begin position="1"/>
        <end position="96"/>
    </location>
</feature>
<feature type="repeat" description="Lumazine-binding" evidence="11">
    <location>
        <begin position="97"/>
        <end position="193"/>
    </location>
</feature>
<dbReference type="CDD" id="cd00402">
    <property type="entry name" value="Riboflavin_synthase_like"/>
    <property type="match status" value="1"/>
</dbReference>
<evidence type="ECO:0000256" key="1">
    <source>
        <dbReference type="ARBA" id="ARBA00000968"/>
    </source>
</evidence>
<comment type="function">
    <text evidence="2">Catalyzes the dismutation of two molecules of 6,7-dimethyl-8-ribityllumazine, resulting in the formation of riboflavin and 5-amino-6-(D-ribitylamino)uracil.</text>
</comment>
<dbReference type="PIRSF" id="PIRSF000498">
    <property type="entry name" value="Riboflavin_syn_A"/>
    <property type="match status" value="1"/>
</dbReference>
<comment type="pathway">
    <text evidence="3">Cofactor biosynthesis; riboflavin biosynthesis; riboflavin from 2-hydroxy-3-oxobutyl phosphate and 5-amino-6-(D-ribitylamino)uracil: step 2/2.</text>
</comment>